<name>A0ABQ0BFH6_9FIRM</name>
<dbReference type="PROSITE" id="PS50930">
    <property type="entry name" value="HTH_LYTTR"/>
    <property type="match status" value="1"/>
</dbReference>
<proteinExistence type="predicted"/>
<dbReference type="SMART" id="SM00850">
    <property type="entry name" value="LytTR"/>
    <property type="match status" value="1"/>
</dbReference>
<dbReference type="Pfam" id="PF00072">
    <property type="entry name" value="Response_reg"/>
    <property type="match status" value="1"/>
</dbReference>
<keyword evidence="7" id="KW-1185">Reference proteome</keyword>
<dbReference type="PANTHER" id="PTHR37299:SF1">
    <property type="entry name" value="STAGE 0 SPORULATION PROTEIN A HOMOLOG"/>
    <property type="match status" value="1"/>
</dbReference>
<dbReference type="InterPro" id="IPR001789">
    <property type="entry name" value="Sig_transdc_resp-reg_receiver"/>
</dbReference>
<comment type="function">
    <text evidence="2">May play the central regulatory role in sporulation. It may be an element of the effector pathway responsible for the activation of sporulation genes in response to nutritional stress. Spo0A may act in concert with spo0H (a sigma factor) to control the expression of some genes that are critical to the sporulation process.</text>
</comment>
<dbReference type="GO" id="GO:0003677">
    <property type="term" value="F:DNA binding"/>
    <property type="evidence" value="ECO:0007669"/>
    <property type="project" value="UniProtKB-KW"/>
</dbReference>
<sequence>MYKLAICDDDIKLCNKLEEEIRSYEKSHNKLFEIEIYYDGEGILRRLYNHEHFDFIILDICLKDTTGIDVGKKIRAFYETFDIPIIYISTFKDYALQLFKIRPFNFLIKPIHTNELYAVLDELCQRLDTQKQFFTYKNCNQYSRIPYDKIMYFYSKDKKVYITTVDKTTEEFWGKLRDVETQTNGYFLSIHKSFLINCNFVEKYTYDNVQMADGRLLSISPAKRKSVRDAVLQMIQG</sequence>
<protein>
    <recommendedName>
        <fullName evidence="1">Stage 0 sporulation protein A homolog</fullName>
    </recommendedName>
</protein>
<dbReference type="PANTHER" id="PTHR37299">
    <property type="entry name" value="TRANSCRIPTIONAL REGULATOR-RELATED"/>
    <property type="match status" value="1"/>
</dbReference>
<comment type="caution">
    <text evidence="6">The sequence shown here is derived from an EMBL/GenBank/DDBJ whole genome shotgun (WGS) entry which is preliminary data.</text>
</comment>
<evidence type="ECO:0000259" key="5">
    <source>
        <dbReference type="PROSITE" id="PS50930"/>
    </source>
</evidence>
<reference evidence="6 7" key="1">
    <citation type="submission" date="2024-04" db="EMBL/GenBank/DDBJ databases">
        <title>Defined microbial consortia suppress multidrug-resistant proinflammatory Enterobacteriaceae via ecological control.</title>
        <authorList>
            <person name="Furuichi M."/>
            <person name="Kawaguchi T."/>
            <person name="Pust M."/>
            <person name="Yasuma K."/>
            <person name="Plichta D."/>
            <person name="Hasegawa N."/>
            <person name="Ohya T."/>
            <person name="Bhattarai S."/>
            <person name="Sasajima S."/>
            <person name="Aoto Y."/>
            <person name="Tuganbaev T."/>
            <person name="Yaginuma M."/>
            <person name="Ueda M."/>
            <person name="Okahashi N."/>
            <person name="Amafuji K."/>
            <person name="Kiridooshi Y."/>
            <person name="Sugita K."/>
            <person name="Strazar M."/>
            <person name="Skelly A."/>
            <person name="Suda W."/>
            <person name="Hattori M."/>
            <person name="Nakamoto N."/>
            <person name="Caballero S."/>
            <person name="Norman J."/>
            <person name="Olle B."/>
            <person name="Tanoue T."/>
            <person name="Arita M."/>
            <person name="Bucci V."/>
            <person name="Atarashi K."/>
            <person name="Xavier R."/>
            <person name="Honda K."/>
        </authorList>
    </citation>
    <scope>NUCLEOTIDE SEQUENCE [LARGE SCALE GENOMIC DNA]</scope>
    <source>
        <strain evidence="7">k04-0078-D8-1</strain>
    </source>
</reference>
<dbReference type="InterPro" id="IPR046947">
    <property type="entry name" value="LytR-like"/>
</dbReference>
<dbReference type="EMBL" id="BAABYW010000001">
    <property type="protein sequence ID" value="GAA6410207.1"/>
    <property type="molecule type" value="Genomic_DNA"/>
</dbReference>
<dbReference type="Gene3D" id="3.40.50.2300">
    <property type="match status" value="1"/>
</dbReference>
<evidence type="ECO:0000256" key="2">
    <source>
        <dbReference type="ARBA" id="ARBA00024867"/>
    </source>
</evidence>
<dbReference type="Gene3D" id="2.40.50.1020">
    <property type="entry name" value="LytTr DNA-binding domain"/>
    <property type="match status" value="1"/>
</dbReference>
<dbReference type="SMART" id="SM00448">
    <property type="entry name" value="REC"/>
    <property type="match status" value="1"/>
</dbReference>
<evidence type="ECO:0000259" key="4">
    <source>
        <dbReference type="PROSITE" id="PS50110"/>
    </source>
</evidence>
<feature type="modified residue" description="4-aspartylphosphate" evidence="3">
    <location>
        <position position="59"/>
    </location>
</feature>
<organism evidence="6 7">
    <name type="scientific">Blautia hominis</name>
    <dbReference type="NCBI Taxonomy" id="2025493"/>
    <lineage>
        <taxon>Bacteria</taxon>
        <taxon>Bacillati</taxon>
        <taxon>Bacillota</taxon>
        <taxon>Clostridia</taxon>
        <taxon>Lachnospirales</taxon>
        <taxon>Lachnospiraceae</taxon>
        <taxon>Blautia</taxon>
    </lineage>
</organism>
<dbReference type="InterPro" id="IPR011006">
    <property type="entry name" value="CheY-like_superfamily"/>
</dbReference>
<evidence type="ECO:0000313" key="7">
    <source>
        <dbReference type="Proteomes" id="UP001600943"/>
    </source>
</evidence>
<feature type="domain" description="HTH LytTR-type" evidence="5">
    <location>
        <begin position="134"/>
        <end position="233"/>
    </location>
</feature>
<evidence type="ECO:0000256" key="1">
    <source>
        <dbReference type="ARBA" id="ARBA00018672"/>
    </source>
</evidence>
<keyword evidence="3" id="KW-0597">Phosphoprotein</keyword>
<dbReference type="RefSeq" id="WP_257414817.1">
    <property type="nucleotide sequence ID" value="NZ_BAABYW010000001.1"/>
</dbReference>
<dbReference type="Proteomes" id="UP001600943">
    <property type="component" value="Unassembled WGS sequence"/>
</dbReference>
<accession>A0ABQ0BFH6</accession>
<evidence type="ECO:0000256" key="3">
    <source>
        <dbReference type="PROSITE-ProRule" id="PRU00169"/>
    </source>
</evidence>
<dbReference type="SUPFAM" id="SSF52172">
    <property type="entry name" value="CheY-like"/>
    <property type="match status" value="1"/>
</dbReference>
<keyword evidence="6" id="KW-0238">DNA-binding</keyword>
<dbReference type="PROSITE" id="PS50110">
    <property type="entry name" value="RESPONSE_REGULATORY"/>
    <property type="match status" value="1"/>
</dbReference>
<gene>
    <name evidence="6" type="ORF">K040078D81_43240</name>
</gene>
<dbReference type="Pfam" id="PF04397">
    <property type="entry name" value="LytTR"/>
    <property type="match status" value="1"/>
</dbReference>
<evidence type="ECO:0000313" key="6">
    <source>
        <dbReference type="EMBL" id="GAA6410207.1"/>
    </source>
</evidence>
<dbReference type="InterPro" id="IPR007492">
    <property type="entry name" value="LytTR_DNA-bd_dom"/>
</dbReference>
<feature type="domain" description="Response regulatory" evidence="4">
    <location>
        <begin position="3"/>
        <end position="124"/>
    </location>
</feature>